<dbReference type="InterPro" id="IPR015870">
    <property type="entry name" value="UDP-acyl_N-AcGlcN_deAcase_N"/>
</dbReference>
<dbReference type="AlphaFoldDB" id="A0A1E5IF42"/>
<reference evidence="1 2" key="1">
    <citation type="submission" date="2015-11" db="EMBL/GenBank/DDBJ databases">
        <title>Evidence for parallel genomic evolution in an endosymbiosis of termite gut flagellates.</title>
        <authorList>
            <person name="Zheng H."/>
        </authorList>
    </citation>
    <scope>NUCLEOTIDE SEQUENCE [LARGE SCALE GENOMIC DNA]</scope>
    <source>
        <strain evidence="1 2">CET450</strain>
    </source>
</reference>
<proteinExistence type="predicted"/>
<dbReference type="InterPro" id="IPR004463">
    <property type="entry name" value="UDP-acyl_GlcNac_deAcase"/>
</dbReference>
<organism evidence="1 2">
    <name type="scientific">Endomicrobium trichonymphae</name>
    <dbReference type="NCBI Taxonomy" id="1408204"/>
    <lineage>
        <taxon>Bacteria</taxon>
        <taxon>Pseudomonadati</taxon>
        <taxon>Elusimicrobiota</taxon>
        <taxon>Endomicrobiia</taxon>
        <taxon>Endomicrobiales</taxon>
        <taxon>Endomicrobiaceae</taxon>
        <taxon>Candidatus Endomicrobiellum</taxon>
    </lineage>
</organism>
<dbReference type="Proteomes" id="UP000095237">
    <property type="component" value="Unassembled WGS sequence"/>
</dbReference>
<gene>
    <name evidence="1" type="ORF">ATZ36_11360</name>
</gene>
<dbReference type="Pfam" id="PF03331">
    <property type="entry name" value="LpxC"/>
    <property type="match status" value="1"/>
</dbReference>
<evidence type="ECO:0008006" key="3">
    <source>
        <dbReference type="Google" id="ProtNLM"/>
    </source>
</evidence>
<sequence length="190" mass="21368">MINRFDMAKQTAVLKEVSVKGIGLHNGNKSVVVFKPAPNAEYGIRFVRTDFPNKFEIEAVWSNASSGLTVRGSVIENTGVRIYTIEHIMSACFALGIDNLIVEINNNEPPILNGSAKIFAETLLKGGLKEFDTSRKFYVLKEPVNFFEAGKTRISVYPPDQFEIECTIGFDHPFLWFQQMSLKDLNRIST</sequence>
<name>A0A1E5IF42_ENDTX</name>
<protein>
    <recommendedName>
        <fullName evidence="3">UDP-3-O-acyl-N-acetylglucosamine deacetylase</fullName>
    </recommendedName>
</protein>
<dbReference type="GO" id="GO:0016020">
    <property type="term" value="C:membrane"/>
    <property type="evidence" value="ECO:0007669"/>
    <property type="project" value="GOC"/>
</dbReference>
<dbReference type="PANTHER" id="PTHR33694">
    <property type="entry name" value="UDP-3-O-ACYL-N-ACETYLGLUCOSAMINE DEACETYLASE 1, MITOCHONDRIAL-RELATED"/>
    <property type="match status" value="1"/>
</dbReference>
<dbReference type="EMBL" id="LNVX01000844">
    <property type="protein sequence ID" value="OEG69126.1"/>
    <property type="molecule type" value="Genomic_DNA"/>
</dbReference>
<dbReference type="GO" id="GO:0103117">
    <property type="term" value="F:UDP-3-O-acyl-N-acetylglucosamine deacetylase activity"/>
    <property type="evidence" value="ECO:0007669"/>
    <property type="project" value="InterPro"/>
</dbReference>
<dbReference type="Gene3D" id="3.30.230.20">
    <property type="entry name" value="lpxc deacetylase, domain 1"/>
    <property type="match status" value="1"/>
</dbReference>
<evidence type="ECO:0000313" key="2">
    <source>
        <dbReference type="Proteomes" id="UP000095237"/>
    </source>
</evidence>
<keyword evidence="2" id="KW-1185">Reference proteome</keyword>
<dbReference type="PANTHER" id="PTHR33694:SF1">
    <property type="entry name" value="UDP-3-O-ACYL-N-ACETYLGLUCOSAMINE DEACETYLASE 1, MITOCHONDRIAL-RELATED"/>
    <property type="match status" value="1"/>
</dbReference>
<dbReference type="SUPFAM" id="SSF54211">
    <property type="entry name" value="Ribosomal protein S5 domain 2-like"/>
    <property type="match status" value="1"/>
</dbReference>
<evidence type="ECO:0000313" key="1">
    <source>
        <dbReference type="EMBL" id="OEG69126.1"/>
    </source>
</evidence>
<dbReference type="GO" id="GO:0009245">
    <property type="term" value="P:lipid A biosynthetic process"/>
    <property type="evidence" value="ECO:0007669"/>
    <property type="project" value="InterPro"/>
</dbReference>
<comment type="caution">
    <text evidence="1">The sequence shown here is derived from an EMBL/GenBank/DDBJ whole genome shotgun (WGS) entry which is preliminary data.</text>
</comment>
<dbReference type="InterPro" id="IPR020568">
    <property type="entry name" value="Ribosomal_Su5_D2-typ_SF"/>
</dbReference>
<accession>A0A1E5IF42</accession>